<gene>
    <name evidence="3" type="ORF">FA14DRAFT_113176</name>
</gene>
<reference evidence="3 4" key="1">
    <citation type="journal article" date="2018" name="Mol. Biol. Evol.">
        <title>Broad Genomic Sampling Reveals a Smut Pathogenic Ancestry of the Fungal Clade Ustilaginomycotina.</title>
        <authorList>
            <person name="Kijpornyongpan T."/>
            <person name="Mondo S.J."/>
            <person name="Barry K."/>
            <person name="Sandor L."/>
            <person name="Lee J."/>
            <person name="Lipzen A."/>
            <person name="Pangilinan J."/>
            <person name="LaButti K."/>
            <person name="Hainaut M."/>
            <person name="Henrissat B."/>
            <person name="Grigoriev I.V."/>
            <person name="Spatafora J.W."/>
            <person name="Aime M.C."/>
        </authorList>
    </citation>
    <scope>NUCLEOTIDE SEQUENCE [LARGE SCALE GENOMIC DNA]</scope>
    <source>
        <strain evidence="3 4">MCA 3882</strain>
    </source>
</reference>
<feature type="non-terminal residue" evidence="3">
    <location>
        <position position="213"/>
    </location>
</feature>
<accession>A0A316VA84</accession>
<sequence length="213" mass="23900">VKVFNPPSDAGPSRLPASQPEDPKPTPSELKQAFASHIEQRNGPDAPLMTSAMREREAIKNGTQKKERVETRIRIRFSDRTMLEGTFSSTDKITVVYRFLREHLATQYKAKPFTLYQTPPKRDFPEQTKDPKMQGKTLKELGLVPQASLNIRWEDVSMNSNSFPAPLEPSLKGKAENLPAPKSFEESSGSKSSGKSDGDKKIFPKWLKGLSKK</sequence>
<protein>
    <recommendedName>
        <fullName evidence="2">UBX domain-containing protein</fullName>
    </recommendedName>
</protein>
<dbReference type="GO" id="GO:0005737">
    <property type="term" value="C:cytoplasm"/>
    <property type="evidence" value="ECO:0007669"/>
    <property type="project" value="TreeGrafter"/>
</dbReference>
<dbReference type="AlphaFoldDB" id="A0A316VA84"/>
<dbReference type="PANTHER" id="PTHR46467:SF1">
    <property type="entry name" value="TETHER CONTAINING UBX DOMAIN FOR GLUT4"/>
    <property type="match status" value="1"/>
</dbReference>
<evidence type="ECO:0000256" key="1">
    <source>
        <dbReference type="SAM" id="MobiDB-lite"/>
    </source>
</evidence>
<evidence type="ECO:0000313" key="3">
    <source>
        <dbReference type="EMBL" id="PWN34184.1"/>
    </source>
</evidence>
<proteinExistence type="predicted"/>
<dbReference type="GO" id="GO:0006886">
    <property type="term" value="P:intracellular protein transport"/>
    <property type="evidence" value="ECO:0007669"/>
    <property type="project" value="TreeGrafter"/>
</dbReference>
<dbReference type="GO" id="GO:0005634">
    <property type="term" value="C:nucleus"/>
    <property type="evidence" value="ECO:0007669"/>
    <property type="project" value="TreeGrafter"/>
</dbReference>
<dbReference type="InterPro" id="IPR001012">
    <property type="entry name" value="UBX_dom"/>
</dbReference>
<dbReference type="Pfam" id="PF00789">
    <property type="entry name" value="UBX"/>
    <property type="match status" value="1"/>
</dbReference>
<dbReference type="InParanoid" id="A0A316VA84"/>
<feature type="region of interest" description="Disordered" evidence="1">
    <location>
        <begin position="1"/>
        <end position="67"/>
    </location>
</feature>
<dbReference type="RefSeq" id="XP_025354486.1">
    <property type="nucleotide sequence ID" value="XM_025496001.1"/>
</dbReference>
<dbReference type="EMBL" id="KZ819604">
    <property type="protein sequence ID" value="PWN34184.1"/>
    <property type="molecule type" value="Genomic_DNA"/>
</dbReference>
<feature type="domain" description="UBX" evidence="2">
    <location>
        <begin position="66"/>
        <end position="151"/>
    </location>
</feature>
<evidence type="ECO:0000259" key="2">
    <source>
        <dbReference type="PROSITE" id="PS50033"/>
    </source>
</evidence>
<keyword evidence="4" id="KW-1185">Reference proteome</keyword>
<dbReference type="GO" id="GO:0012506">
    <property type="term" value="C:vesicle membrane"/>
    <property type="evidence" value="ECO:0007669"/>
    <property type="project" value="TreeGrafter"/>
</dbReference>
<dbReference type="STRING" id="1280837.A0A316VA84"/>
<feature type="region of interest" description="Disordered" evidence="1">
    <location>
        <begin position="162"/>
        <end position="213"/>
    </location>
</feature>
<feature type="non-terminal residue" evidence="3">
    <location>
        <position position="1"/>
    </location>
</feature>
<dbReference type="Proteomes" id="UP000245771">
    <property type="component" value="Unassembled WGS sequence"/>
</dbReference>
<dbReference type="SUPFAM" id="SSF54236">
    <property type="entry name" value="Ubiquitin-like"/>
    <property type="match status" value="1"/>
</dbReference>
<evidence type="ECO:0000313" key="4">
    <source>
        <dbReference type="Proteomes" id="UP000245771"/>
    </source>
</evidence>
<dbReference type="PANTHER" id="PTHR46467">
    <property type="entry name" value="TETHER CONTAINING UBX DOMAIN FOR GLUT4"/>
    <property type="match status" value="1"/>
</dbReference>
<dbReference type="GeneID" id="37017782"/>
<dbReference type="InterPro" id="IPR029071">
    <property type="entry name" value="Ubiquitin-like_domsf"/>
</dbReference>
<dbReference type="OrthoDB" id="440781at2759"/>
<organism evidence="3 4">
    <name type="scientific">Meira miltonrushii</name>
    <dbReference type="NCBI Taxonomy" id="1280837"/>
    <lineage>
        <taxon>Eukaryota</taxon>
        <taxon>Fungi</taxon>
        <taxon>Dikarya</taxon>
        <taxon>Basidiomycota</taxon>
        <taxon>Ustilaginomycotina</taxon>
        <taxon>Exobasidiomycetes</taxon>
        <taxon>Exobasidiales</taxon>
        <taxon>Brachybasidiaceae</taxon>
        <taxon>Meira</taxon>
    </lineage>
</organism>
<feature type="compositionally biased region" description="Basic and acidic residues" evidence="1">
    <location>
        <begin position="53"/>
        <end position="67"/>
    </location>
</feature>
<dbReference type="SMART" id="SM00166">
    <property type="entry name" value="UBX"/>
    <property type="match status" value="1"/>
</dbReference>
<dbReference type="PROSITE" id="PS50033">
    <property type="entry name" value="UBX"/>
    <property type="match status" value="1"/>
</dbReference>
<name>A0A316VA84_9BASI</name>
<dbReference type="Gene3D" id="3.10.20.90">
    <property type="entry name" value="Phosphatidylinositol 3-kinase Catalytic Subunit, Chain A, domain 1"/>
    <property type="match status" value="1"/>
</dbReference>